<dbReference type="EMBL" id="FPHP01000009">
    <property type="protein sequence ID" value="SFV74932.1"/>
    <property type="molecule type" value="Genomic_DNA"/>
</dbReference>
<dbReference type="PANTHER" id="PTHR43428">
    <property type="entry name" value="ARSENATE REDUCTASE"/>
    <property type="match status" value="1"/>
</dbReference>
<dbReference type="SMART" id="SM00226">
    <property type="entry name" value="LMWPc"/>
    <property type="match status" value="1"/>
</dbReference>
<dbReference type="InterPro" id="IPR023485">
    <property type="entry name" value="Ptyr_pPase"/>
</dbReference>
<keyword evidence="2" id="KW-0378">Hydrolase</keyword>
<dbReference type="AlphaFoldDB" id="A0A1W1D3A6"/>
<dbReference type="Pfam" id="PF01451">
    <property type="entry name" value="LMWPc"/>
    <property type="match status" value="1"/>
</dbReference>
<sequence length="240" mass="27351">MDKRVLVLCTGNSCRSIIAEALINAKLDGIVADSAGVKATKKVNENAKKLLEEKGIWRDSYHSKTLDEVIDNKYDLVVTVCDHAKETCPMFPRPVPKMHMGFEDPDKKGYEAFEKTYEDISKKLLPAIEKALKDDDVEACHTMANGEILNEKHLEYPLFHAVLYGDRVLSAKFSKRLSCAIKHLPLRVEFRYEYDTLKAVEKGIVKDPTLVLEDEIFLEGLVQAEEITKSFEDFLKRKQK</sequence>
<dbReference type="EC" id="1.20.4.1" evidence="5"/>
<proteinExistence type="inferred from homology"/>
<reference evidence="5" key="1">
    <citation type="submission" date="2016-10" db="EMBL/GenBank/DDBJ databases">
        <authorList>
            <person name="de Groot N.N."/>
        </authorList>
    </citation>
    <scope>NUCLEOTIDE SEQUENCE</scope>
</reference>
<dbReference type="InterPro" id="IPR017867">
    <property type="entry name" value="Tyr_phospatase_low_mol_wt"/>
</dbReference>
<dbReference type="SUPFAM" id="SSF52788">
    <property type="entry name" value="Phosphotyrosine protein phosphatases I"/>
    <property type="match status" value="1"/>
</dbReference>
<dbReference type="CDD" id="cd16345">
    <property type="entry name" value="LMWP_ArsC"/>
    <property type="match status" value="1"/>
</dbReference>
<dbReference type="PANTHER" id="PTHR43428:SF1">
    <property type="entry name" value="ARSENATE REDUCTASE"/>
    <property type="match status" value="1"/>
</dbReference>
<evidence type="ECO:0000256" key="1">
    <source>
        <dbReference type="ARBA" id="ARBA00011063"/>
    </source>
</evidence>
<dbReference type="PRINTS" id="PR00719">
    <property type="entry name" value="LMWPTPASE"/>
</dbReference>
<name>A0A1W1D3A6_9ZZZZ</name>
<feature type="domain" description="Phosphotyrosine protein phosphatase I" evidence="4">
    <location>
        <begin position="3"/>
        <end position="130"/>
    </location>
</feature>
<gene>
    <name evidence="5" type="ORF">MNB_SM-3-1537</name>
</gene>
<comment type="similarity">
    <text evidence="1">Belongs to the low molecular weight phosphotyrosine protein phosphatase family.</text>
</comment>
<organism evidence="5">
    <name type="scientific">hydrothermal vent metagenome</name>
    <dbReference type="NCBI Taxonomy" id="652676"/>
    <lineage>
        <taxon>unclassified sequences</taxon>
        <taxon>metagenomes</taxon>
        <taxon>ecological metagenomes</taxon>
    </lineage>
</organism>
<accession>A0A1W1D3A6</accession>
<dbReference type="Gene3D" id="3.40.50.2300">
    <property type="match status" value="1"/>
</dbReference>
<evidence type="ECO:0000313" key="5">
    <source>
        <dbReference type="EMBL" id="SFV74932.1"/>
    </source>
</evidence>
<evidence type="ECO:0000256" key="2">
    <source>
        <dbReference type="ARBA" id="ARBA00022801"/>
    </source>
</evidence>
<dbReference type="InterPro" id="IPR036196">
    <property type="entry name" value="Ptyr_pPase_sf"/>
</dbReference>
<evidence type="ECO:0000256" key="3">
    <source>
        <dbReference type="ARBA" id="ARBA00022849"/>
    </source>
</evidence>
<keyword evidence="5" id="KW-0560">Oxidoreductase</keyword>
<evidence type="ECO:0000259" key="4">
    <source>
        <dbReference type="SMART" id="SM00226"/>
    </source>
</evidence>
<dbReference type="GO" id="GO:0008794">
    <property type="term" value="F:arsenate reductase (glutaredoxin) activity"/>
    <property type="evidence" value="ECO:0007669"/>
    <property type="project" value="UniProtKB-EC"/>
</dbReference>
<protein>
    <submittedName>
        <fullName evidence="5">Arsenate reductase</fullName>
        <ecNumber evidence="5">1.20.4.1</ecNumber>
    </submittedName>
</protein>
<dbReference type="GO" id="GO:0046685">
    <property type="term" value="P:response to arsenic-containing substance"/>
    <property type="evidence" value="ECO:0007669"/>
    <property type="project" value="UniProtKB-KW"/>
</dbReference>
<keyword evidence="3" id="KW-0059">Arsenical resistance</keyword>
<dbReference type="GO" id="GO:0004725">
    <property type="term" value="F:protein tyrosine phosphatase activity"/>
    <property type="evidence" value="ECO:0007669"/>
    <property type="project" value="InterPro"/>
</dbReference>